<evidence type="ECO:0000313" key="3">
    <source>
        <dbReference type="EMBL" id="KAF0548827.1"/>
    </source>
</evidence>
<dbReference type="Proteomes" id="UP000439903">
    <property type="component" value="Unassembled WGS sequence"/>
</dbReference>
<name>A0A8H4AZY3_GIGMA</name>
<evidence type="ECO:0000313" key="4">
    <source>
        <dbReference type="Proteomes" id="UP000439903"/>
    </source>
</evidence>
<dbReference type="PANTHER" id="PTHR48081">
    <property type="entry name" value="AB HYDROLASE SUPERFAMILY PROTEIN C4A8.06C"/>
    <property type="match status" value="1"/>
</dbReference>
<keyword evidence="1 3" id="KW-0378">Hydrolase</keyword>
<dbReference type="AlphaFoldDB" id="A0A8H4AZY3"/>
<dbReference type="InterPro" id="IPR029058">
    <property type="entry name" value="AB_hydrolase_fold"/>
</dbReference>
<dbReference type="SUPFAM" id="SSF53474">
    <property type="entry name" value="alpha/beta-Hydrolases"/>
    <property type="match status" value="1"/>
</dbReference>
<comment type="caution">
    <text evidence="3">The sequence shown here is derived from an EMBL/GenBank/DDBJ whole genome shotgun (WGS) entry which is preliminary data.</text>
</comment>
<dbReference type="GO" id="GO:0016787">
    <property type="term" value="F:hydrolase activity"/>
    <property type="evidence" value="ECO:0007669"/>
    <property type="project" value="UniProtKB-KW"/>
</dbReference>
<gene>
    <name evidence="3" type="ORF">F8M41_025680</name>
</gene>
<dbReference type="InterPro" id="IPR050300">
    <property type="entry name" value="GDXG_lipolytic_enzyme"/>
</dbReference>
<dbReference type="PANTHER" id="PTHR48081:SF8">
    <property type="entry name" value="ALPHA_BETA HYDROLASE FOLD-3 DOMAIN-CONTAINING PROTEIN-RELATED"/>
    <property type="match status" value="1"/>
</dbReference>
<protein>
    <submittedName>
        <fullName evidence="3">Alpha/beta-hydrolase</fullName>
    </submittedName>
</protein>
<keyword evidence="4" id="KW-1185">Reference proteome</keyword>
<reference evidence="3 4" key="1">
    <citation type="journal article" date="2019" name="Environ. Microbiol.">
        <title>At the nexus of three kingdoms: the genome of the mycorrhizal fungus Gigaspora margarita provides insights into plant, endobacterial and fungal interactions.</title>
        <authorList>
            <person name="Venice F."/>
            <person name="Ghignone S."/>
            <person name="Salvioli di Fossalunga A."/>
            <person name="Amselem J."/>
            <person name="Novero M."/>
            <person name="Xianan X."/>
            <person name="Sedzielewska Toro K."/>
            <person name="Morin E."/>
            <person name="Lipzen A."/>
            <person name="Grigoriev I.V."/>
            <person name="Henrissat B."/>
            <person name="Martin F.M."/>
            <person name="Bonfante P."/>
        </authorList>
    </citation>
    <scope>NUCLEOTIDE SEQUENCE [LARGE SCALE GENOMIC DNA]</scope>
    <source>
        <strain evidence="3 4">BEG34</strain>
    </source>
</reference>
<evidence type="ECO:0000256" key="1">
    <source>
        <dbReference type="ARBA" id="ARBA00022801"/>
    </source>
</evidence>
<dbReference type="Pfam" id="PF07859">
    <property type="entry name" value="Abhydrolase_3"/>
    <property type="match status" value="1"/>
</dbReference>
<dbReference type="Gene3D" id="3.40.50.1820">
    <property type="entry name" value="alpha/beta hydrolase"/>
    <property type="match status" value="1"/>
</dbReference>
<dbReference type="OrthoDB" id="408631at2759"/>
<feature type="domain" description="Alpha/beta hydrolase fold-3" evidence="2">
    <location>
        <begin position="106"/>
        <end position="227"/>
    </location>
</feature>
<dbReference type="EMBL" id="WTPW01000094">
    <property type="protein sequence ID" value="KAF0548827.1"/>
    <property type="molecule type" value="Genomic_DNA"/>
</dbReference>
<sequence>MSQYSLSQQYYETLKQIQKKSEIYKDKSLEEERKSSKLTPITIPDNCIVNEVKLDEKYVIKSKEYLMDKLKIYEDVIDEKWQCLDNGGLYGEWIKIKDKKDTGRVVLYMFMGGYHSGSAKESREFTYKIAENAECSVFAIHYHLSPEHQFPVPLCDALAAYLYLTNPGPEAGFKPFDPKQIIISGSSSGGGLAVATALFLRDIELPLPAGLVLWSPWVDLTSSMPSFWNPEMDKSDWLIGALNTRKIGPSSFLNDYHERAKILSEKIKQNKPKVVGHPSFIKVPRFRLYCANEALAIPYISPMLAESLGNLPPILCQVGSGERFLDSNILFSFRASDPSKFQLPKYATTNFTNSPFKMPTKVILEVYDGTCHCFQKMIPDKISQFSINQSCDFIKNHTLKENTTKEVDSKSYQGIHKTITAIAINLNCEIRELDERYLECLSWENIGIVPELEVDDM</sequence>
<evidence type="ECO:0000259" key="2">
    <source>
        <dbReference type="Pfam" id="PF07859"/>
    </source>
</evidence>
<accession>A0A8H4AZY3</accession>
<dbReference type="InterPro" id="IPR013094">
    <property type="entry name" value="AB_hydrolase_3"/>
</dbReference>
<proteinExistence type="predicted"/>
<organism evidence="3 4">
    <name type="scientific">Gigaspora margarita</name>
    <dbReference type="NCBI Taxonomy" id="4874"/>
    <lineage>
        <taxon>Eukaryota</taxon>
        <taxon>Fungi</taxon>
        <taxon>Fungi incertae sedis</taxon>
        <taxon>Mucoromycota</taxon>
        <taxon>Glomeromycotina</taxon>
        <taxon>Glomeromycetes</taxon>
        <taxon>Diversisporales</taxon>
        <taxon>Gigasporaceae</taxon>
        <taxon>Gigaspora</taxon>
    </lineage>
</organism>